<keyword evidence="1" id="KW-0472">Membrane</keyword>
<dbReference type="RefSeq" id="WP_015704939.1">
    <property type="nucleotide sequence ID" value="NC_015663.1"/>
</dbReference>
<keyword evidence="1" id="KW-1133">Transmembrane helix</keyword>
<feature type="transmembrane region" description="Helical" evidence="1">
    <location>
        <begin position="95"/>
        <end position="118"/>
    </location>
</feature>
<dbReference type="eggNOG" id="ENOG5031TIF">
    <property type="taxonomic scope" value="Bacteria"/>
</dbReference>
<dbReference type="EMBL" id="CP002824">
    <property type="protein sequence ID" value="AEG98042.1"/>
    <property type="molecule type" value="Genomic_DNA"/>
</dbReference>
<dbReference type="KEGG" id="eae:EAE_15655"/>
<feature type="transmembrane region" description="Helical" evidence="1">
    <location>
        <begin position="6"/>
        <end position="26"/>
    </location>
</feature>
<dbReference type="PATRIC" id="fig|1028307.3.peg.3131"/>
<evidence type="ECO:0000313" key="3">
    <source>
        <dbReference type="Proteomes" id="UP000008881"/>
    </source>
</evidence>
<keyword evidence="3" id="KW-1185">Reference proteome</keyword>
<evidence type="ECO:0000313" key="2">
    <source>
        <dbReference type="EMBL" id="AEG98042.1"/>
    </source>
</evidence>
<protein>
    <recommendedName>
        <fullName evidence="4">DUF2938 domain-containing protein</fullName>
    </recommendedName>
</protein>
<dbReference type="AlphaFoldDB" id="A0A0H3FYS1"/>
<proteinExistence type="predicted"/>
<keyword evidence="1" id="KW-0812">Transmembrane</keyword>
<dbReference type="InterPro" id="IPR021329">
    <property type="entry name" value="DUF2938"/>
</dbReference>
<sequence length="168" mass="18204">MNIMVVVQILVTGIGATLVMDLWSLFQKHILKIAPLNYALVGRWALWLSLGKVRHNTICATPSLHGERFIGWLCHYLIGIAFAAVPLVLSGADWFYAPTLATALLSGVVTLLAPFLILQPAFGFGVAASRTPRPWLARSLSLLAHLAYGIGLYLAASAYRVMAMSADL</sequence>
<name>A0A0H3FYS1_KLEAK</name>
<feature type="transmembrane region" description="Helical" evidence="1">
    <location>
        <begin position="139"/>
        <end position="159"/>
    </location>
</feature>
<organism evidence="2 3">
    <name type="scientific">Klebsiella aerogenes (strain ATCC 13048 / DSM 30053 / CCUG 1429 / JCM 1235 / KCTC 2190 / NBRC 13534 / NCIMB 10102 / NCTC 10006 / CDC 819-56)</name>
    <name type="common">Enterobacter aerogenes</name>
    <dbReference type="NCBI Taxonomy" id="1028307"/>
    <lineage>
        <taxon>Bacteria</taxon>
        <taxon>Pseudomonadati</taxon>
        <taxon>Pseudomonadota</taxon>
        <taxon>Gammaproteobacteria</taxon>
        <taxon>Enterobacterales</taxon>
        <taxon>Enterobacteriaceae</taxon>
        <taxon>Klebsiella/Raoultella group</taxon>
        <taxon>Klebsiella</taxon>
    </lineage>
</organism>
<dbReference type="Pfam" id="PF11158">
    <property type="entry name" value="DUF2938"/>
    <property type="match status" value="1"/>
</dbReference>
<feature type="transmembrane region" description="Helical" evidence="1">
    <location>
        <begin position="69"/>
        <end position="89"/>
    </location>
</feature>
<gene>
    <name evidence="2" type="ordered locus">EAE_15655</name>
</gene>
<evidence type="ECO:0000256" key="1">
    <source>
        <dbReference type="SAM" id="Phobius"/>
    </source>
</evidence>
<dbReference type="Proteomes" id="UP000008881">
    <property type="component" value="Chromosome"/>
</dbReference>
<dbReference type="GeneID" id="93311319"/>
<accession>A0A0H3FYS1</accession>
<reference evidence="2 3" key="1">
    <citation type="journal article" date="2012" name="J. Bacteriol.">
        <title>Complete genome sequence of Enterobacter aerogenes KCTC 2190.</title>
        <authorList>
            <person name="Shin S.H."/>
            <person name="Kim S."/>
            <person name="Kim J.Y."/>
            <person name="Lee S."/>
            <person name="Um Y."/>
            <person name="Oh M.K."/>
            <person name="Kim Y.R."/>
            <person name="Lee J."/>
            <person name="Yang K.S."/>
        </authorList>
    </citation>
    <scope>NUCLEOTIDE SEQUENCE [LARGE SCALE GENOMIC DNA]</scope>
    <source>
        <strain evidence="2 3">KCTC 2190</strain>
    </source>
</reference>
<evidence type="ECO:0008006" key="4">
    <source>
        <dbReference type="Google" id="ProtNLM"/>
    </source>
</evidence>
<dbReference type="HOGENOM" id="CLU_116614_0_0_6"/>
<dbReference type="OrthoDB" id="9812539at2"/>